<dbReference type="SUPFAM" id="SSF46785">
    <property type="entry name" value="Winged helix' DNA-binding domain"/>
    <property type="match status" value="1"/>
</dbReference>
<feature type="domain" description="HTH arsR-type" evidence="4">
    <location>
        <begin position="1"/>
        <end position="93"/>
    </location>
</feature>
<dbReference type="InterPro" id="IPR001845">
    <property type="entry name" value="HTH_ArsR_DNA-bd_dom"/>
</dbReference>
<evidence type="ECO:0000256" key="3">
    <source>
        <dbReference type="ARBA" id="ARBA00023163"/>
    </source>
</evidence>
<protein>
    <submittedName>
        <fullName evidence="5">DNA-binding transcriptional regulator, ArsR family</fullName>
    </submittedName>
</protein>
<dbReference type="OrthoDB" id="3628603at2"/>
<dbReference type="Pfam" id="PF01022">
    <property type="entry name" value="HTH_5"/>
    <property type="match status" value="1"/>
</dbReference>
<dbReference type="RefSeq" id="WP_090864350.1">
    <property type="nucleotide sequence ID" value="NZ_LT629759.1"/>
</dbReference>
<dbReference type="InterPro" id="IPR036390">
    <property type="entry name" value="WH_DNA-bd_sf"/>
</dbReference>
<dbReference type="AlphaFoldDB" id="A0A1H1NWT5"/>
<dbReference type="GO" id="GO:0003700">
    <property type="term" value="F:DNA-binding transcription factor activity"/>
    <property type="evidence" value="ECO:0007669"/>
    <property type="project" value="InterPro"/>
</dbReference>
<keyword evidence="2 5" id="KW-0238">DNA-binding</keyword>
<proteinExistence type="predicted"/>
<sequence length="127" mass="13364">MTDDQLRTIFKALADARRLAIVRTLERDGEVCACNLLDGLDISQPTLSHHMKVLCDSGLVRCRKDSRWCHYSVDAAIAREVSTAFGLLADAADSAGDGASVSNGPCADGCADACKRDAPCDCGCGGN</sequence>
<accession>A0A1H1NWT5</accession>
<dbReference type="SMART" id="SM00418">
    <property type="entry name" value="HTH_ARSR"/>
    <property type="match status" value="1"/>
</dbReference>
<evidence type="ECO:0000313" key="6">
    <source>
        <dbReference type="Proteomes" id="UP000199480"/>
    </source>
</evidence>
<dbReference type="PRINTS" id="PR00778">
    <property type="entry name" value="HTHARSR"/>
</dbReference>
<dbReference type="Proteomes" id="UP000199480">
    <property type="component" value="Chromosome I"/>
</dbReference>
<keyword evidence="3" id="KW-0804">Transcription</keyword>
<dbReference type="EMBL" id="LT629759">
    <property type="protein sequence ID" value="SDS03413.1"/>
    <property type="molecule type" value="Genomic_DNA"/>
</dbReference>
<dbReference type="PANTHER" id="PTHR33154">
    <property type="entry name" value="TRANSCRIPTIONAL REGULATOR, ARSR FAMILY"/>
    <property type="match status" value="1"/>
</dbReference>
<name>A0A1H1NWT5_9ACTN</name>
<evidence type="ECO:0000256" key="1">
    <source>
        <dbReference type="ARBA" id="ARBA00023015"/>
    </source>
</evidence>
<dbReference type="Gene3D" id="1.10.10.10">
    <property type="entry name" value="Winged helix-like DNA-binding domain superfamily/Winged helix DNA-binding domain"/>
    <property type="match status" value="1"/>
</dbReference>
<dbReference type="NCBIfam" id="NF033788">
    <property type="entry name" value="HTH_metalloreg"/>
    <property type="match status" value="1"/>
</dbReference>
<evidence type="ECO:0000256" key="2">
    <source>
        <dbReference type="ARBA" id="ARBA00023125"/>
    </source>
</evidence>
<dbReference type="PROSITE" id="PS50987">
    <property type="entry name" value="HTH_ARSR_2"/>
    <property type="match status" value="1"/>
</dbReference>
<dbReference type="InterPro" id="IPR051081">
    <property type="entry name" value="HTH_MetalResp_TranReg"/>
</dbReference>
<keyword evidence="1" id="KW-0805">Transcription regulation</keyword>
<organism evidence="5 6">
    <name type="scientific">Parafannyhessea umbonata</name>
    <dbReference type="NCBI Taxonomy" id="604330"/>
    <lineage>
        <taxon>Bacteria</taxon>
        <taxon>Bacillati</taxon>
        <taxon>Actinomycetota</taxon>
        <taxon>Coriobacteriia</taxon>
        <taxon>Coriobacteriales</taxon>
        <taxon>Atopobiaceae</taxon>
        <taxon>Parafannyhessea</taxon>
    </lineage>
</organism>
<dbReference type="InterPro" id="IPR011991">
    <property type="entry name" value="ArsR-like_HTH"/>
</dbReference>
<gene>
    <name evidence="5" type="ORF">SAMN04489857_2012</name>
</gene>
<evidence type="ECO:0000313" key="5">
    <source>
        <dbReference type="EMBL" id="SDS03413.1"/>
    </source>
</evidence>
<dbReference type="GeneID" id="78501338"/>
<reference evidence="6" key="1">
    <citation type="submission" date="2016-10" db="EMBL/GenBank/DDBJ databases">
        <authorList>
            <person name="Varghese N."/>
            <person name="Submissions S."/>
        </authorList>
    </citation>
    <scope>NUCLEOTIDE SEQUENCE [LARGE SCALE GENOMIC DNA]</scope>
    <source>
        <strain evidence="6">DSM 22620</strain>
    </source>
</reference>
<dbReference type="InterPro" id="IPR036388">
    <property type="entry name" value="WH-like_DNA-bd_sf"/>
</dbReference>
<evidence type="ECO:0000259" key="4">
    <source>
        <dbReference type="PROSITE" id="PS50987"/>
    </source>
</evidence>
<dbReference type="GO" id="GO:0003677">
    <property type="term" value="F:DNA binding"/>
    <property type="evidence" value="ECO:0007669"/>
    <property type="project" value="UniProtKB-KW"/>
</dbReference>
<dbReference type="CDD" id="cd00090">
    <property type="entry name" value="HTH_ARSR"/>
    <property type="match status" value="1"/>
</dbReference>
<dbReference type="PANTHER" id="PTHR33154:SF18">
    <property type="entry name" value="ARSENICAL RESISTANCE OPERON REPRESSOR"/>
    <property type="match status" value="1"/>
</dbReference>